<dbReference type="InterPro" id="IPR003333">
    <property type="entry name" value="CMAS"/>
</dbReference>
<accession>A0ABV7VYX2</accession>
<proteinExistence type="inferred from homology"/>
<keyword evidence="7" id="KW-1185">Reference proteome</keyword>
<dbReference type="RefSeq" id="WP_382169619.1">
    <property type="nucleotide sequence ID" value="NZ_JBHRXX010000001.1"/>
</dbReference>
<evidence type="ECO:0000313" key="7">
    <source>
        <dbReference type="Proteomes" id="UP001595729"/>
    </source>
</evidence>
<evidence type="ECO:0000256" key="4">
    <source>
        <dbReference type="ARBA" id="ARBA00022691"/>
    </source>
</evidence>
<evidence type="ECO:0000256" key="1">
    <source>
        <dbReference type="ARBA" id="ARBA00010815"/>
    </source>
</evidence>
<dbReference type="CDD" id="cd02440">
    <property type="entry name" value="AdoMet_MTases"/>
    <property type="match status" value="1"/>
</dbReference>
<dbReference type="Pfam" id="PF02353">
    <property type="entry name" value="CMAS"/>
    <property type="match status" value="1"/>
</dbReference>
<dbReference type="InterPro" id="IPR050723">
    <property type="entry name" value="CFA/CMAS"/>
</dbReference>
<comment type="caution">
    <text evidence="6">The sequence shown here is derived from an EMBL/GenBank/DDBJ whole genome shotgun (WGS) entry which is preliminary data.</text>
</comment>
<dbReference type="Gene3D" id="3.40.50.150">
    <property type="entry name" value="Vaccinia Virus protein VP39"/>
    <property type="match status" value="1"/>
</dbReference>
<evidence type="ECO:0000313" key="6">
    <source>
        <dbReference type="EMBL" id="MFC3682012.1"/>
    </source>
</evidence>
<keyword evidence="4" id="KW-0949">S-adenosyl-L-methionine</keyword>
<sequence length="402" mass="45097">MNSTTAPQSAGLSLPRHAPAAARTTLQLLQRLRHGSLTLQLPDGTVQRFGGGAGPLAALRIHDWSVFGAAMKSGDIGFAESYIAGHWSTPQLADLLRVLIANREALEDVVYGSWIGRLAYRLRHLLNRNSKANSRKNIHAHYDLGNAFYGLWLDETWNYSSALYEKPDQDIVLAQHAKVRRALRMVGARPGQRLLEIGCGWGALAEKAITSFGMEVTGVTLSTEQLAFAQQRNPGADLRLQDYRDIQDAPFDAICSIEMVEAVGREYWDTYFGTVSRLLKPGGRACIQSITIRDDLFDRYVAGTDFIQQYIFPGGCLPSPSQFRAAAERAGLQVADQFHFGPDYAQTLRVWRQQFLLNQERVLQQGFDQRFLRTWEFYLAYCEAAFDEGNTDVVQFTLRKPD</sequence>
<dbReference type="PANTHER" id="PTHR43667">
    <property type="entry name" value="CYCLOPROPANE-FATTY-ACYL-PHOSPHOLIPID SYNTHASE"/>
    <property type="match status" value="1"/>
</dbReference>
<comment type="similarity">
    <text evidence="1">Belongs to the CFA/CMAS family.</text>
</comment>
<keyword evidence="3 6" id="KW-0808">Transferase</keyword>
<dbReference type="SUPFAM" id="SSF53335">
    <property type="entry name" value="S-adenosyl-L-methionine-dependent methyltransferases"/>
    <property type="match status" value="1"/>
</dbReference>
<reference evidence="7" key="1">
    <citation type="journal article" date="2019" name="Int. J. Syst. Evol. Microbiol.">
        <title>The Global Catalogue of Microorganisms (GCM) 10K type strain sequencing project: providing services to taxonomists for standard genome sequencing and annotation.</title>
        <authorList>
            <consortium name="The Broad Institute Genomics Platform"/>
            <consortium name="The Broad Institute Genome Sequencing Center for Infectious Disease"/>
            <person name="Wu L."/>
            <person name="Ma J."/>
        </authorList>
    </citation>
    <scope>NUCLEOTIDE SEQUENCE [LARGE SCALE GENOMIC DNA]</scope>
    <source>
        <strain evidence="7">KCTC 42501</strain>
    </source>
</reference>
<keyword evidence="5" id="KW-0443">Lipid metabolism</keyword>
<gene>
    <name evidence="6" type="ORF">ACFOPI_00315</name>
</gene>
<protein>
    <submittedName>
        <fullName evidence="6">Class I SAM-dependent methyltransferase</fullName>
        <ecNumber evidence="6">2.1.1.-</ecNumber>
    </submittedName>
</protein>
<dbReference type="PANTHER" id="PTHR43667:SF2">
    <property type="entry name" value="FATTY ACID C-METHYL TRANSFERASE"/>
    <property type="match status" value="1"/>
</dbReference>
<dbReference type="GO" id="GO:0008168">
    <property type="term" value="F:methyltransferase activity"/>
    <property type="evidence" value="ECO:0007669"/>
    <property type="project" value="UniProtKB-KW"/>
</dbReference>
<name>A0ABV7VYX2_9BURK</name>
<dbReference type="EMBL" id="JBHRXX010000001">
    <property type="protein sequence ID" value="MFC3682012.1"/>
    <property type="molecule type" value="Genomic_DNA"/>
</dbReference>
<dbReference type="PIRSF" id="PIRSF003085">
    <property type="entry name" value="CMAS"/>
    <property type="match status" value="1"/>
</dbReference>
<evidence type="ECO:0000256" key="5">
    <source>
        <dbReference type="ARBA" id="ARBA00023098"/>
    </source>
</evidence>
<keyword evidence="2 6" id="KW-0489">Methyltransferase</keyword>
<dbReference type="EC" id="2.1.1.-" evidence="6"/>
<dbReference type="Proteomes" id="UP001595729">
    <property type="component" value="Unassembled WGS sequence"/>
</dbReference>
<organism evidence="6 7">
    <name type="scientific">Hydrogenophaga luteola</name>
    <dbReference type="NCBI Taxonomy" id="1591122"/>
    <lineage>
        <taxon>Bacteria</taxon>
        <taxon>Pseudomonadati</taxon>
        <taxon>Pseudomonadota</taxon>
        <taxon>Betaproteobacteria</taxon>
        <taxon>Burkholderiales</taxon>
        <taxon>Comamonadaceae</taxon>
        <taxon>Hydrogenophaga</taxon>
    </lineage>
</organism>
<evidence type="ECO:0000256" key="3">
    <source>
        <dbReference type="ARBA" id="ARBA00022679"/>
    </source>
</evidence>
<evidence type="ECO:0000256" key="2">
    <source>
        <dbReference type="ARBA" id="ARBA00022603"/>
    </source>
</evidence>
<dbReference type="GO" id="GO:0032259">
    <property type="term" value="P:methylation"/>
    <property type="evidence" value="ECO:0007669"/>
    <property type="project" value="UniProtKB-KW"/>
</dbReference>
<dbReference type="InterPro" id="IPR029063">
    <property type="entry name" value="SAM-dependent_MTases_sf"/>
</dbReference>